<comment type="caution">
    <text evidence="3">The sequence shown here is derived from an EMBL/GenBank/DDBJ whole genome shotgun (WGS) entry which is preliminary data.</text>
</comment>
<evidence type="ECO:0000313" key="3">
    <source>
        <dbReference type="EMBL" id="OXA47293.1"/>
    </source>
</evidence>
<dbReference type="EMBL" id="LNIX01000013">
    <property type="protein sequence ID" value="OXA47293.1"/>
    <property type="molecule type" value="Genomic_DNA"/>
</dbReference>
<evidence type="ECO:0000259" key="2">
    <source>
        <dbReference type="Pfam" id="PF06974"/>
    </source>
</evidence>
<protein>
    <submittedName>
        <fullName evidence="3">Putative diacylglycerol O-acyltransferase tgs1</fullName>
    </submittedName>
</protein>
<name>A0A226DQ03_FOLCA</name>
<keyword evidence="1" id="KW-1133">Transmembrane helix</keyword>
<organism evidence="3 4">
    <name type="scientific">Folsomia candida</name>
    <name type="common">Springtail</name>
    <dbReference type="NCBI Taxonomy" id="158441"/>
    <lineage>
        <taxon>Eukaryota</taxon>
        <taxon>Metazoa</taxon>
        <taxon>Ecdysozoa</taxon>
        <taxon>Arthropoda</taxon>
        <taxon>Hexapoda</taxon>
        <taxon>Collembola</taxon>
        <taxon>Entomobryomorpha</taxon>
        <taxon>Isotomoidea</taxon>
        <taxon>Isotomidae</taxon>
        <taxon>Proisotominae</taxon>
        <taxon>Folsomia</taxon>
    </lineage>
</organism>
<gene>
    <name evidence="3" type="ORF">Fcan01_17773</name>
</gene>
<reference evidence="3 4" key="1">
    <citation type="submission" date="2015-12" db="EMBL/GenBank/DDBJ databases">
        <title>The genome of Folsomia candida.</title>
        <authorList>
            <person name="Faddeeva A."/>
            <person name="Derks M.F."/>
            <person name="Anvar Y."/>
            <person name="Smit S."/>
            <person name="Van Straalen N."/>
            <person name="Roelofs D."/>
        </authorList>
    </citation>
    <scope>NUCLEOTIDE SEQUENCE [LARGE SCALE GENOMIC DNA]</scope>
    <source>
        <strain evidence="3 4">VU population</strain>
        <tissue evidence="3">Whole body</tissue>
    </source>
</reference>
<dbReference type="PANTHER" id="PTHR31650:SF52">
    <property type="entry name" value="DIACYLGLYCEROL O-ACYLTRANSFERASE"/>
    <property type="match status" value="1"/>
</dbReference>
<keyword evidence="3" id="KW-0808">Transferase</keyword>
<dbReference type="InterPro" id="IPR045034">
    <property type="entry name" value="O-acyltransferase_WSD1-like"/>
</dbReference>
<evidence type="ECO:0000256" key="1">
    <source>
        <dbReference type="SAM" id="Phobius"/>
    </source>
</evidence>
<sequence>MPSLNTVFLLICSILMAHLIVPPFLILIVTPLYIYKNIITFLSKWKVGFYAPLSVGDCIHVLDDIHGRPKSSLTFVAYFKGSYPVEGFVYRLKRLISMHRKTGYYKLICTTTRWMCVYFWKRCEDFDVLDHVTVNEESDPDKISSFLNGQIDRAYPVGKPLWDIVLLPNYVLTTSAIVARMHHSVGDGLSFIAFVRDMCDENPASVSTVIHAGLAGAVRRIILDRGGTPTGDIAATYVLPKLNHPGTLSNNAFCISLTTPMSGDDGIKRVTRISQQLNRIFSFAPIASTLHFNILGLLLGAHMDTKVLSNLFTFVHSNMVFIGEPLKLFGSTLDRMVATAGLIRKSNPLFVLTTSYNGKLNLQLVGDKAVFPDQESLFRVARYVEDEFEKLDGQSDAEMASQNLIATLV</sequence>
<evidence type="ECO:0000313" key="4">
    <source>
        <dbReference type="Proteomes" id="UP000198287"/>
    </source>
</evidence>
<accession>A0A226DQ03</accession>
<feature type="transmembrane region" description="Helical" evidence="1">
    <location>
        <begin position="6"/>
        <end position="35"/>
    </location>
</feature>
<dbReference type="Proteomes" id="UP000198287">
    <property type="component" value="Unassembled WGS sequence"/>
</dbReference>
<keyword evidence="1" id="KW-0472">Membrane</keyword>
<dbReference type="OrthoDB" id="619536at2759"/>
<feature type="domain" description="O-acyltransferase WSD1 C-terminal" evidence="2">
    <location>
        <begin position="260"/>
        <end position="391"/>
    </location>
</feature>
<keyword evidence="3" id="KW-0012">Acyltransferase</keyword>
<keyword evidence="4" id="KW-1185">Reference proteome</keyword>
<dbReference type="GO" id="GO:0005886">
    <property type="term" value="C:plasma membrane"/>
    <property type="evidence" value="ECO:0007669"/>
    <property type="project" value="TreeGrafter"/>
</dbReference>
<keyword evidence="1" id="KW-0812">Transmembrane</keyword>
<dbReference type="InterPro" id="IPR009721">
    <property type="entry name" value="O-acyltransferase_WSD1_C"/>
</dbReference>
<dbReference type="Pfam" id="PF06974">
    <property type="entry name" value="WS_DGAT_C"/>
    <property type="match status" value="1"/>
</dbReference>
<proteinExistence type="predicted"/>
<dbReference type="PANTHER" id="PTHR31650">
    <property type="entry name" value="O-ACYLTRANSFERASE (WSD1-LIKE) FAMILY PROTEIN"/>
    <property type="match status" value="1"/>
</dbReference>
<dbReference type="GO" id="GO:0019432">
    <property type="term" value="P:triglyceride biosynthetic process"/>
    <property type="evidence" value="ECO:0007669"/>
    <property type="project" value="TreeGrafter"/>
</dbReference>
<dbReference type="AlphaFoldDB" id="A0A226DQ03"/>
<dbReference type="GO" id="GO:0008374">
    <property type="term" value="F:O-acyltransferase activity"/>
    <property type="evidence" value="ECO:0007669"/>
    <property type="project" value="InterPro"/>
</dbReference>